<evidence type="ECO:0000256" key="1">
    <source>
        <dbReference type="ARBA" id="ARBA00004141"/>
    </source>
</evidence>
<evidence type="ECO:0000256" key="2">
    <source>
        <dbReference type="ARBA" id="ARBA00022692"/>
    </source>
</evidence>
<dbReference type="InterPro" id="IPR000276">
    <property type="entry name" value="GPCR_Rhodpsn"/>
</dbReference>
<keyword evidence="5 8" id="KW-0472">Membrane</keyword>
<feature type="transmembrane region" description="Helical" evidence="8">
    <location>
        <begin position="89"/>
        <end position="109"/>
    </location>
</feature>
<keyword evidence="6" id="KW-0675">Receptor</keyword>
<dbReference type="SUPFAM" id="SSF81321">
    <property type="entry name" value="Family A G protein-coupled receptor-like"/>
    <property type="match status" value="1"/>
</dbReference>
<dbReference type="Proteomes" id="UP000694701">
    <property type="component" value="Unplaced"/>
</dbReference>
<protein>
    <submittedName>
        <fullName evidence="10">G protein-coupled receptor 141</fullName>
    </submittedName>
</protein>
<dbReference type="InterPro" id="IPR017452">
    <property type="entry name" value="GPCR_Rhodpsn_7TM"/>
</dbReference>
<evidence type="ECO:0000256" key="5">
    <source>
        <dbReference type="ARBA" id="ARBA00023136"/>
    </source>
</evidence>
<evidence type="ECO:0000256" key="4">
    <source>
        <dbReference type="ARBA" id="ARBA00023040"/>
    </source>
</evidence>
<accession>A0A8C2IWU6</accession>
<dbReference type="AlphaFoldDB" id="A0A8C2IWU6"/>
<dbReference type="PANTHER" id="PTHR24237:SF35">
    <property type="entry name" value="G-PROTEIN COUPLED RECEPTOR 141-RELATED"/>
    <property type="match status" value="1"/>
</dbReference>
<evidence type="ECO:0000313" key="10">
    <source>
        <dbReference type="Ensembl" id="ENSCCRP00020084828.1"/>
    </source>
</evidence>
<dbReference type="GO" id="GO:0008142">
    <property type="term" value="F:oxysterol binding"/>
    <property type="evidence" value="ECO:0007669"/>
    <property type="project" value="InterPro"/>
</dbReference>
<feature type="transmembrane region" description="Helical" evidence="8">
    <location>
        <begin position="260"/>
        <end position="279"/>
    </location>
</feature>
<evidence type="ECO:0000256" key="7">
    <source>
        <dbReference type="ARBA" id="ARBA00023224"/>
    </source>
</evidence>
<feature type="transmembrane region" description="Helical" evidence="8">
    <location>
        <begin position="129"/>
        <end position="148"/>
    </location>
</feature>
<dbReference type="InterPro" id="IPR047160">
    <property type="entry name" value="GP183-like"/>
</dbReference>
<evidence type="ECO:0000256" key="3">
    <source>
        <dbReference type="ARBA" id="ARBA00022989"/>
    </source>
</evidence>
<feature type="transmembrane region" description="Helical" evidence="8">
    <location>
        <begin position="169"/>
        <end position="192"/>
    </location>
</feature>
<organism evidence="10 11">
    <name type="scientific">Cyprinus carpio</name>
    <name type="common">Common carp</name>
    <dbReference type="NCBI Taxonomy" id="7962"/>
    <lineage>
        <taxon>Eukaryota</taxon>
        <taxon>Metazoa</taxon>
        <taxon>Chordata</taxon>
        <taxon>Craniata</taxon>
        <taxon>Vertebrata</taxon>
        <taxon>Euteleostomi</taxon>
        <taxon>Actinopterygii</taxon>
        <taxon>Neopterygii</taxon>
        <taxon>Teleostei</taxon>
        <taxon>Ostariophysi</taxon>
        <taxon>Cypriniformes</taxon>
        <taxon>Cyprinidae</taxon>
        <taxon>Cyprininae</taxon>
        <taxon>Cyprinus</taxon>
    </lineage>
</organism>
<evidence type="ECO:0000256" key="8">
    <source>
        <dbReference type="SAM" id="Phobius"/>
    </source>
</evidence>
<dbReference type="Pfam" id="PF00001">
    <property type="entry name" value="7tm_1"/>
    <property type="match status" value="1"/>
</dbReference>
<comment type="subcellular location">
    <subcellularLocation>
        <location evidence="1">Membrane</location>
        <topology evidence="1">Multi-pass membrane protein</topology>
    </subcellularLocation>
</comment>
<evidence type="ECO:0000313" key="11">
    <source>
        <dbReference type="Proteomes" id="UP000694701"/>
    </source>
</evidence>
<keyword evidence="7" id="KW-0807">Transducer</keyword>
<dbReference type="GO" id="GO:0004930">
    <property type="term" value="F:G protein-coupled receptor activity"/>
    <property type="evidence" value="ECO:0007669"/>
    <property type="project" value="UniProtKB-KW"/>
</dbReference>
<keyword evidence="3 8" id="KW-1133">Transmembrane helix</keyword>
<sequence length="343" mass="39290">MRHPDNSGKSFSSITFGGTMTMNTTVDNITSPAVTTNQPPAAALAHLTEPFRVTLLIIYTVVLLVGITGLSVMISLLKTNIRSLTTIAYLNLMVAHFLFLLTVPFRIYYYAYTPLQWQLGLEFCKLVSAMVHIHMYMVFTIYSILLTVRVLQFYKKTQRTEFYRRLHGLGASVLVWLILFIIVVPLVVLQYGNETIPPKQCFKFGGELHRPYVYALNMFLSILIITVSCFQACIQVIILRQMILKYGPASRSQREFWVQIKNLSFVLIMLTCLVPYQLFRIKYLKDPNVLHQINEVFLAITGLTCFDMLTFTGKSICKMCCSYCTDVNLLFLQPEVYSSHFLV</sequence>
<dbReference type="GO" id="GO:0016020">
    <property type="term" value="C:membrane"/>
    <property type="evidence" value="ECO:0007669"/>
    <property type="project" value="UniProtKB-SubCell"/>
</dbReference>
<keyword evidence="2 8" id="KW-0812">Transmembrane</keyword>
<feature type="transmembrane region" description="Helical" evidence="8">
    <location>
        <begin position="291"/>
        <end position="309"/>
    </location>
</feature>
<evidence type="ECO:0000256" key="6">
    <source>
        <dbReference type="ARBA" id="ARBA00023170"/>
    </source>
</evidence>
<dbReference type="Ensembl" id="ENSCCRT00020092810.1">
    <property type="protein sequence ID" value="ENSCCRP00020084828.1"/>
    <property type="gene ID" value="ENSCCRG00020039079.1"/>
</dbReference>
<feature type="domain" description="G-protein coupled receptors family 1 profile" evidence="9">
    <location>
        <begin position="67"/>
        <end position="281"/>
    </location>
</feature>
<evidence type="ECO:0000259" key="9">
    <source>
        <dbReference type="PROSITE" id="PS50262"/>
    </source>
</evidence>
<dbReference type="Gene3D" id="1.20.1070.10">
    <property type="entry name" value="Rhodopsin 7-helix transmembrane proteins"/>
    <property type="match status" value="1"/>
</dbReference>
<feature type="transmembrane region" description="Helical" evidence="8">
    <location>
        <begin position="56"/>
        <end position="77"/>
    </location>
</feature>
<name>A0A8C2IWU6_CYPCA</name>
<reference evidence="10" key="1">
    <citation type="submission" date="2025-08" db="UniProtKB">
        <authorList>
            <consortium name="Ensembl"/>
        </authorList>
    </citation>
    <scope>IDENTIFICATION</scope>
</reference>
<dbReference type="PANTHER" id="PTHR24237">
    <property type="entry name" value="G-PROTEIN COUPLED RECEPTOR"/>
    <property type="match status" value="1"/>
</dbReference>
<keyword evidence="4" id="KW-0297">G-protein coupled receptor</keyword>
<proteinExistence type="predicted"/>
<feature type="transmembrane region" description="Helical" evidence="8">
    <location>
        <begin position="212"/>
        <end position="239"/>
    </location>
</feature>
<dbReference type="PROSITE" id="PS50262">
    <property type="entry name" value="G_PROTEIN_RECEP_F1_2"/>
    <property type="match status" value="1"/>
</dbReference>